<gene>
    <name evidence="3" type="ORF">DB32_002295</name>
</gene>
<organism evidence="3 4">
    <name type="scientific">Sandaracinus amylolyticus</name>
    <dbReference type="NCBI Taxonomy" id="927083"/>
    <lineage>
        <taxon>Bacteria</taxon>
        <taxon>Pseudomonadati</taxon>
        <taxon>Myxococcota</taxon>
        <taxon>Polyangia</taxon>
        <taxon>Polyangiales</taxon>
        <taxon>Sandaracinaceae</taxon>
        <taxon>Sandaracinus</taxon>
    </lineage>
</organism>
<dbReference type="EMBL" id="CP011125">
    <property type="protein sequence ID" value="AKF05146.1"/>
    <property type="molecule type" value="Genomic_DNA"/>
</dbReference>
<feature type="transmembrane region" description="Helical" evidence="1">
    <location>
        <begin position="505"/>
        <end position="527"/>
    </location>
</feature>
<keyword evidence="1" id="KW-1133">Transmembrane helix</keyword>
<dbReference type="InterPro" id="IPR013229">
    <property type="entry name" value="PEGA"/>
</dbReference>
<evidence type="ECO:0000259" key="2">
    <source>
        <dbReference type="Pfam" id="PF08308"/>
    </source>
</evidence>
<proteinExistence type="predicted"/>
<keyword evidence="4" id="KW-1185">Reference proteome</keyword>
<dbReference type="AlphaFoldDB" id="A0A0F6W1W0"/>
<dbReference type="STRING" id="927083.DB32_002295"/>
<reference evidence="3 4" key="1">
    <citation type="submission" date="2015-03" db="EMBL/GenBank/DDBJ databases">
        <title>Genome assembly of Sandaracinus amylolyticus DSM 53668.</title>
        <authorList>
            <person name="Sharma G."/>
            <person name="Subramanian S."/>
        </authorList>
    </citation>
    <scope>NUCLEOTIDE SEQUENCE [LARGE SCALE GENOMIC DNA]</scope>
    <source>
        <strain evidence="3 4">DSM 53668</strain>
    </source>
</reference>
<name>A0A0F6W1W0_9BACT</name>
<protein>
    <recommendedName>
        <fullName evidence="2">PEGA domain-containing protein</fullName>
    </recommendedName>
</protein>
<evidence type="ECO:0000313" key="3">
    <source>
        <dbReference type="EMBL" id="AKF05146.1"/>
    </source>
</evidence>
<feature type="transmembrane region" description="Helical" evidence="1">
    <location>
        <begin position="438"/>
        <end position="458"/>
    </location>
</feature>
<dbReference type="Pfam" id="PF08308">
    <property type="entry name" value="PEGA"/>
    <property type="match status" value="1"/>
</dbReference>
<evidence type="ECO:0000256" key="1">
    <source>
        <dbReference type="SAM" id="Phobius"/>
    </source>
</evidence>
<dbReference type="KEGG" id="samy:DB32_002295"/>
<feature type="transmembrane region" description="Helical" evidence="1">
    <location>
        <begin position="382"/>
        <end position="403"/>
    </location>
</feature>
<evidence type="ECO:0000313" key="4">
    <source>
        <dbReference type="Proteomes" id="UP000034883"/>
    </source>
</evidence>
<keyword evidence="1" id="KW-0472">Membrane</keyword>
<accession>A0A0F6W1W0</accession>
<feature type="domain" description="PEGA" evidence="2">
    <location>
        <begin position="194"/>
        <end position="228"/>
    </location>
</feature>
<sequence>MSISARTAHAQDTWGVIVATTRPTEMQRAIETADHSAAALSATVGGVIPNERAVARVESALSEPFRAAPPEIARRLGQAAEAVLEDVAFGRNQQGLDVGQPLLAELDPHLAGLGRDEQSASDVANLCLYLVRAHVQKRDLGAARQQVQVCLRLVPDLRADERLHPPSVRDLLSETRASLERGEGGILAVHAAPTDPEGCAIRVNGRRMGQTPWARLPLPPGPYVVQIECAADRAGRVHPVQVAGDSPTRVMIHAELAQRLTTRPALALVYTSREQLANHLPEDVALIAHALGATRMLAAVDDGRNLAVRAFAVSDEGPLLVGSAPVPEPIDMTRSREAVAAVLSGRQLDAPVDAAAPTGGVMGEPARMEAGGGGGAPNVASIVLGSILALGGAAGLGVGWYYWTELEAAWATFDEQFDHVEMTVAYAQAQDRIFTTRWIVLGAGAGGGALLTMALPFLLPDEEGVPWWSLIPAAAGAALAGVGIWQLTEEGEAIGPPLTLATEPAWLGAHLIAHAVPLLSVPFIYLVRDATRDRNAGAAVHVDAERAELRVWGSF</sequence>
<keyword evidence="1" id="KW-0812">Transmembrane</keyword>
<dbReference type="Proteomes" id="UP000034883">
    <property type="component" value="Chromosome"/>
</dbReference>